<feature type="region of interest" description="Disordered" evidence="2">
    <location>
        <begin position="113"/>
        <end position="141"/>
    </location>
</feature>
<evidence type="ECO:0000259" key="4">
    <source>
        <dbReference type="Pfam" id="PF17289"/>
    </source>
</evidence>
<proteinExistence type="predicted"/>
<sequence>MLFCPRARLSIMRGMTTLLHPDLSPEKNARLLFWRGFTCAEIARLMGIPDTTVRSWKTREGWDRAPIARRIEEQIDVRLAVLVAKDDKSDKDYNEMDKLAKILERTARIGRYQDGGNEADLNPNVRNRNEGKRRKAKERGNSGKIDADMVAELKRAFRERMYPHQMAWYEHSKQYEMRQYVKSRQIGATYYFAQEALLTALETGKNQIFISASKSQAHIFRSNIIAFVDEVLGVQLKGEHIKLSPSTTLYFLGTNSNTAQSYSGDLYIDEYFWIPQFKKIQHVASGMTVHDDRRITYFSTPSTVTHEAYPLWTGAEFNKGRPKAEHIDLDVSHKTLKDGRLCEDGYFRQVITIEDAINSGFDRVTMEKLRIKFPPGQFENLLMCQFVNDTDSIFKMAELQRCMVDAWTLWKDYTPLAARPLDDAPVWIGYDPSRSQDDASLVVIAPPRVEGGVFRIVDKQSFNGLDFDGQAQKIREFCSIYNVANIAIDATGIGQAVYDLVRQFYPRAKKIIYTVEAKNEMVLKAKQLIHHGRLQWDAGWTDIAHAFLTIHQAQTGSGRQVTYKASRTATTGHADLAWATMHALINDPLGEIATAGFSGKRGFARIF</sequence>
<evidence type="ECO:0000313" key="6">
    <source>
        <dbReference type="Proteomes" id="UP000254572"/>
    </source>
</evidence>
<dbReference type="InterPro" id="IPR035421">
    <property type="entry name" value="Terminase_6C"/>
</dbReference>
<reference evidence="5 6" key="1">
    <citation type="submission" date="2018-06" db="EMBL/GenBank/DDBJ databases">
        <authorList>
            <consortium name="Pathogen Informatics"/>
            <person name="Doyle S."/>
        </authorList>
    </citation>
    <scope>NUCLEOTIDE SEQUENCE [LARGE SCALE GENOMIC DNA]</scope>
    <source>
        <strain evidence="5 6">NCTC13294</strain>
    </source>
</reference>
<keyword evidence="6" id="KW-1185">Reference proteome</keyword>
<protein>
    <submittedName>
        <fullName evidence="5">Uncharacterized conserved protein</fullName>
    </submittedName>
</protein>
<dbReference type="Pfam" id="PF03237">
    <property type="entry name" value="Terminase_6N"/>
    <property type="match status" value="1"/>
</dbReference>
<feature type="domain" description="Terminase large subunit gp17-like C-terminal" evidence="4">
    <location>
        <begin position="428"/>
        <end position="586"/>
    </location>
</feature>
<dbReference type="Gene3D" id="3.40.50.300">
    <property type="entry name" value="P-loop containing nucleotide triphosphate hydrolases"/>
    <property type="match status" value="1"/>
</dbReference>
<evidence type="ECO:0000259" key="3">
    <source>
        <dbReference type="Pfam" id="PF06056"/>
    </source>
</evidence>
<dbReference type="Pfam" id="PF17289">
    <property type="entry name" value="Terminase_6C"/>
    <property type="match status" value="1"/>
</dbReference>
<dbReference type="Pfam" id="PF06056">
    <property type="entry name" value="Terminase_5"/>
    <property type="match status" value="1"/>
</dbReference>
<dbReference type="InterPro" id="IPR010332">
    <property type="entry name" value="ATPase_terminase-su_N"/>
</dbReference>
<name>A0A381ECI6_9GAMM</name>
<keyword evidence="1" id="KW-1188">Viral release from host cell</keyword>
<dbReference type="Gene3D" id="3.30.420.240">
    <property type="match status" value="1"/>
</dbReference>
<dbReference type="EMBL" id="UFUW01000001">
    <property type="protein sequence ID" value="SUX24593.1"/>
    <property type="molecule type" value="Genomic_DNA"/>
</dbReference>
<evidence type="ECO:0000256" key="1">
    <source>
        <dbReference type="ARBA" id="ARBA00022612"/>
    </source>
</evidence>
<feature type="domain" description="Terminase ATPase subunit N-terminal" evidence="3">
    <location>
        <begin position="27"/>
        <end position="80"/>
    </location>
</feature>
<evidence type="ECO:0000256" key="2">
    <source>
        <dbReference type="SAM" id="MobiDB-lite"/>
    </source>
</evidence>
<dbReference type="Proteomes" id="UP000254572">
    <property type="component" value="Unassembled WGS sequence"/>
</dbReference>
<accession>A0A381ECI6</accession>
<dbReference type="AlphaFoldDB" id="A0A381ECI6"/>
<gene>
    <name evidence="5" type="ORF">NCTC13294_01954</name>
</gene>
<evidence type="ECO:0000313" key="5">
    <source>
        <dbReference type="EMBL" id="SUX24593.1"/>
    </source>
</evidence>
<dbReference type="InterPro" id="IPR027417">
    <property type="entry name" value="P-loop_NTPase"/>
</dbReference>
<organism evidence="5 6">
    <name type="scientific">Cardiobacterium valvarum</name>
    <dbReference type="NCBI Taxonomy" id="194702"/>
    <lineage>
        <taxon>Bacteria</taxon>
        <taxon>Pseudomonadati</taxon>
        <taxon>Pseudomonadota</taxon>
        <taxon>Gammaproteobacteria</taxon>
        <taxon>Cardiobacteriales</taxon>
        <taxon>Cardiobacteriaceae</taxon>
        <taxon>Cardiobacterium</taxon>
    </lineage>
</organism>